<organism evidence="12 13">
    <name type="scientific">Perkinsus chesapeaki</name>
    <name type="common">Clam parasite</name>
    <name type="synonym">Perkinsus andrewsi</name>
    <dbReference type="NCBI Taxonomy" id="330153"/>
    <lineage>
        <taxon>Eukaryota</taxon>
        <taxon>Sar</taxon>
        <taxon>Alveolata</taxon>
        <taxon>Perkinsozoa</taxon>
        <taxon>Perkinsea</taxon>
        <taxon>Perkinsida</taxon>
        <taxon>Perkinsidae</taxon>
        <taxon>Perkinsus</taxon>
    </lineage>
</organism>
<accession>A0A7J6MTQ7</accession>
<reference evidence="12 13" key="1">
    <citation type="submission" date="2020-04" db="EMBL/GenBank/DDBJ databases">
        <title>Perkinsus chesapeaki whole genome sequence.</title>
        <authorList>
            <person name="Bogema D.R."/>
        </authorList>
    </citation>
    <scope>NUCLEOTIDE SEQUENCE [LARGE SCALE GENOMIC DNA]</scope>
    <source>
        <strain evidence="12">ATCC PRA-425</strain>
    </source>
</reference>
<evidence type="ECO:0000256" key="2">
    <source>
        <dbReference type="ARBA" id="ARBA00004308"/>
    </source>
</evidence>
<evidence type="ECO:0000313" key="13">
    <source>
        <dbReference type="Proteomes" id="UP000591131"/>
    </source>
</evidence>
<keyword evidence="8" id="KW-0175">Coiled coil</keyword>
<dbReference type="InterPro" id="IPR002172">
    <property type="entry name" value="LDrepeatLR_classA_rpt"/>
</dbReference>
<dbReference type="GO" id="GO:0005886">
    <property type="term" value="C:plasma membrane"/>
    <property type="evidence" value="ECO:0007669"/>
    <property type="project" value="TreeGrafter"/>
</dbReference>
<comment type="caution">
    <text evidence="12">The sequence shown here is derived from an EMBL/GenBank/DDBJ whole genome shotgun (WGS) entry which is preliminary data.</text>
</comment>
<dbReference type="CDD" id="cd00112">
    <property type="entry name" value="LDLa"/>
    <property type="match status" value="1"/>
</dbReference>
<feature type="compositionally biased region" description="Basic residues" evidence="9">
    <location>
        <begin position="593"/>
        <end position="607"/>
    </location>
</feature>
<feature type="transmembrane region" description="Helical" evidence="10">
    <location>
        <begin position="124"/>
        <end position="143"/>
    </location>
</feature>
<keyword evidence="13" id="KW-1185">Reference proteome</keyword>
<gene>
    <name evidence="12" type="ORF">FOL47_008427</name>
</gene>
<evidence type="ECO:0000313" key="12">
    <source>
        <dbReference type="EMBL" id="KAF4674978.1"/>
    </source>
</evidence>
<evidence type="ECO:0000259" key="11">
    <source>
        <dbReference type="Pfam" id="PF02714"/>
    </source>
</evidence>
<keyword evidence="6 10" id="KW-0472">Membrane</keyword>
<comment type="subcellular location">
    <subcellularLocation>
        <location evidence="2">Endomembrane system</location>
    </subcellularLocation>
    <subcellularLocation>
        <location evidence="1">Membrane</location>
        <topology evidence="1">Single-pass membrane protein</topology>
    </subcellularLocation>
</comment>
<dbReference type="Proteomes" id="UP000591131">
    <property type="component" value="Unassembled WGS sequence"/>
</dbReference>
<feature type="region of interest" description="Disordered" evidence="9">
    <location>
        <begin position="2232"/>
        <end position="2274"/>
    </location>
</feature>
<dbReference type="PROSITE" id="PS01209">
    <property type="entry name" value="LDLRA_1"/>
    <property type="match status" value="1"/>
</dbReference>
<evidence type="ECO:0000256" key="7">
    <source>
        <dbReference type="ARBA" id="ARBA00023157"/>
    </source>
</evidence>
<keyword evidence="3 10" id="KW-0812">Transmembrane</keyword>
<dbReference type="GO" id="GO:0012505">
    <property type="term" value="C:endomembrane system"/>
    <property type="evidence" value="ECO:0007669"/>
    <property type="project" value="UniProtKB-SubCell"/>
</dbReference>
<feature type="compositionally biased region" description="Low complexity" evidence="9">
    <location>
        <begin position="2776"/>
        <end position="2789"/>
    </location>
</feature>
<sequence length="3636" mass="394736">MSESVPRPGGTNANDQSATTVNISTSSGGAQQPQTIVIVSGMPGVSTSQVAPLNVSPQSLAVAPGNETKEVLKADKEAAKRHLMITSCTTRDRETDTYKWRSIWKTSRAELGEFGVGIQLYFDFLLYLGIVLLVMACMAAPLLHKAAQGDLAGVGANIMVKSSIGNIGECGRFGEICTDVTYIPYRKLNPGSDVMLRERTPLYGGLDSGAIVVLLLFAFVFYSVHIKRTVRQQDEDNVTPSDFAIHVMDLPKRVGSTPQEHALYAEKLKEHFEKLVKDMPDDGVERDPDQPVVCEVALARDYDGAIRNFLGQGKLYIEKRELEAQAAELYSTGKAKKARKLEQKIAAIDAKLEKMSNNVKSQKDKMDVERDVCQAHVIFNEEAYKKFILHRYRFSGSWLWRLCQARVLRFEGQALNVKQAYEPSNIYFAGIPRDAAPVGNKDIWIIGNYSRPEGDGCFEICDVQMYSDENCQDNLFGTIGVEKVFDSTGDIKVMNPMSHEAVDGVGFNSLTNAVNNLSICSSTTWSPRTCVEPDELDTLRRRRLSPVRELSGSFLEMKPLTGSFRQPRAPVKNPIELLDTVSVVSVVSRPPRPQRRRWGKVKSRRRRTQETYEEYATAPDPLEGKHMTLRMSGHIPDQGAIRNAIKRGFGPSVHIETKHHAGTPLNDDDFTLEETPQEPAAETVCSEKQLANEITLLDAGTATDFASAEFVDVELTVCGSIEAITCAERKLTIADETIMASTVLYGGIATFNVSYEVLDGCPVSHDDTAGTPYGPDPYPDSKHVNFSIRGSLDQSATRDALYQTFGSHVHLEAHYVVGNEPASLWMSETESLSGETGDDLANFSCDVKLLATALTSLKSAPAGDFTFDQADILLTACGPEVVISCIEQQVEAAKSELELQSSVSYAGIENISIDSTPTDGCPGEGLNGPQHPHVEDPNFPSKHVNFSIRGSLDQSAIRDALYQTLGSHVHLEAHYVVGNEPASLWMSETESLSGETGDDLANFSCDVKLLATALTSLKSAPAGDFTFDQADILLTACGPEVVISCIEQQVEAAKSELELQSSVSYAGIESISLESTSLDGCPGDIGHFYNGTEPPYDPYFHSKHLNFSITGPLDQFAIYDALHKTFGPQVRLEAKYMAGYEPSSLPMTQLEEGAGGVGEDPPPFVCDAELLASTLTLLKSAPLSDFTFDPANVVFTVCGPNDIVDCIEQQVKTASSTLLSQTDISYAGIESLALESAAIDGCPGDFHNGPDYPNMDMFRKHVEFELRGYMDQASVKHAFEQGLGPSVWLDAFPIEGHMLDLPPEEFNSTMPMDEGGYSALISNSTTCAPNSLVKSLEVVNRGTEEDFKSGNEMLHMRVTACATEEEVGCLLEKLQLASDLVANSGDSLYAGISMMHVNDTVYEGCPNNPHGEEPYDPYEWPEGVQSQKFVVKGNINMKDEAIGNAFDTAMGHFAGFQEDYSSRAYGNRRLSKIGRRLQSASGAFECNETALEKELMGLQLIAATDAAIQWPYVELQIVACSMESECVTKQLQNAATMLAKSSSAGNTYAGLSAIDVDGVITNGCPHIYDPYPGGEYPYYENMSSIRLTVVGSWDEETVKNLVENAFGYDIFMDAILLPADDKSNDPIPYAASEEAVGDTQNPECEEDTLVKMMESLPVGAPGTGGRKKAEITACGEKMKIICIGRMLEKAREYSSSLSSEFPGGIELMAALGPVEDGCPLDFDDQGPYVPPALVGQKLTSLSWVLRGYHDIDGLGDMFHMVTGENVISRADPFYPPADGSSIAEAAASSSSSQPIDTSVCAIDAMVRATEVLSPKTEAEAKNQNQAYSEHIVTACSLPEQTRCIYAQIQRVFNMTKQLSNGALIGGLSGGFILAPGIQDGCPLIDMPANDNATDSGSQEREGAQVLVLTGYYLEEEMSAIFQTALGGLRMQVEGGSVDDTDMNVPVAGEIDSGNTISEGELPRRTQLTSCEFSTLAKALRTLPIVKEEVIASQRKYRETRVVICGSVEQLACLKKKVAAAQSLMNGLDGALYGGLVELTFDGDGLPVCPMDGPIEYQPTATLSSKSIEFTIDGYLQVQGIAKNLREAFGSSVQDVFLVDDGGDDGTSTMEPGEVPQPTVTTAMTDITGEFAKTTAPTVGTEDMGEFTKTTAPTVGTEDMGEFTKTTATTVGTEDMGEFTKTTAPTVGTEDMGEFTKTTAPTVGTEDMGEFTKTTAPTVGTEVTGEITKTTAPTVGTEDMGEFTKTTAPTVGTEDMGEFTKTTAPTEGTEDLGEFTETTYPTGGTQGTGEVFTTTGPSATFETTIPSSTTPPVRILSDQRWLQDTATTYECSENALASAISDLKRQAESTMTLKRVELKLRACAKPARVECIKKQIEAASKLLSSSGSELYGGIKSIRTDGVVREGCDTSDRIDTGGVGEVSIAATNCLSTQTACSNDPDRRCYDSSKRCDRTWFCPGGDDEMSCTYQCLASEVRCPATGLCIPKDLHKGGCQECADEAYAEEETCLFLKQERESLLDLKSCNAALVSEIIFARYGAGCTFDVDPCCVMDKVALDETATDALKCDGYTYRPSLIAAGTTLLVWGRAYCENFQRMQSATSCTVDDIDVLRYSSMSCETFLLSGSLACECFADLGGILQEDRDILESCDTFRADMKLPGITDAEVRSAIRRNLGTTEHRMAWDSVKAKCDAQGGLQKLAATQSLISDEEKNPVKKLKSKLTLGGDLSSIKDDPAAYSAFKESFKATLLDIIGSDKLTKDSMIVNGIVMAESNTVTTTTAAPQGVTTTTQAPPRRLQTSTSSGVSFELTVDSGSSSGTLADRTAGAATAATSVAGALTSLNSDPSSQSSLLTSLQASVPNMPPITFLGLAEPQVRDAIEQLCLSPKFKCPVTGTCIEERFVCNQIPECEVIEPGETVAADERGCTFTTPAPGAQCKDTQFQCGSGECIEDVFYCDEFNDCADASDETHPECVAQLEARREMEAATASQASAVPVTLVKDWFGVMFATPVTVKCIKFMQPIDKMVADIKMFACDESEVFRDGVGVVLRKPETSCKSMKVITLVDTETNLLQHSVTVDTTTTTTTTTPTTASGQSLAYSAASAARACSSGNCDVVMMNTNYECYDATGEIVDSDDIGSGVCKVPRPGDASTNKVEDDDRCDISLPISLARVKKIRAANVDDSDLLEDDTYKCFCYQQLQFNIANGNTRYFFPPYSGEAQKLCEPYLLQKLFEFFMAIVAVLSVSILNWLLKAIIYFLVDMEKHTSVTTKEMSLMKKLFLAQWINTGLIILFVNAQLHGMTTDIPVVGTTLRIGDGEYDDFTSTWYKAVGIGLSITIAVQIASAALPPIVAGFLKLVMMPFTGKKKKTQDAMNQVYKLPDFNLALRLAQTMNVLFCTIMYSSSMPLLLIIGAVYCFVAYWADKICLLRFSARPPAFTQETVMGAIKLFPLAALMHCLLAFWMLSNQTVFPSDFFSDMTEARYVERYMSGANAKRYEQIMFKGVPTGDFESFKWYVGARIEDGFRKATIGEFIVMMLIVAYFGIYLFYNIFGTHIMACLRACWQCCHTKKGKQMSTITSETYTDSVNEMIQSGMIHSYELKNNHRYDLAYTAISEIEQKSRNSKVGLQSPHPQQVVVVVQQQKE</sequence>
<feature type="transmembrane region" description="Helical" evidence="10">
    <location>
        <begin position="3386"/>
        <end position="3414"/>
    </location>
</feature>
<evidence type="ECO:0000256" key="1">
    <source>
        <dbReference type="ARBA" id="ARBA00004167"/>
    </source>
</evidence>
<feature type="region of interest" description="Disordered" evidence="9">
    <location>
        <begin position="2776"/>
        <end position="2799"/>
    </location>
</feature>
<feature type="domain" description="CSC1/OSCA1-like 7TM region" evidence="11">
    <location>
        <begin position="3224"/>
        <end position="3419"/>
    </location>
</feature>
<feature type="transmembrane region" description="Helical" evidence="10">
    <location>
        <begin position="3227"/>
        <end position="3251"/>
    </location>
</feature>
<evidence type="ECO:0000256" key="8">
    <source>
        <dbReference type="SAM" id="Coils"/>
    </source>
</evidence>
<feature type="region of interest" description="Disordered" evidence="9">
    <location>
        <begin position="1"/>
        <end position="29"/>
    </location>
</feature>
<dbReference type="InterPro" id="IPR036055">
    <property type="entry name" value="LDL_receptor-like_sf"/>
</dbReference>
<dbReference type="Gene3D" id="4.10.400.10">
    <property type="entry name" value="Low-density Lipoprotein Receptor"/>
    <property type="match status" value="1"/>
</dbReference>
<dbReference type="SUPFAM" id="SSF57424">
    <property type="entry name" value="LDL receptor-like module"/>
    <property type="match status" value="1"/>
</dbReference>
<dbReference type="SMART" id="SM00192">
    <property type="entry name" value="LDLa"/>
    <property type="match status" value="3"/>
</dbReference>
<dbReference type="Pfam" id="PF00057">
    <property type="entry name" value="Ldl_recept_a"/>
    <property type="match status" value="1"/>
</dbReference>
<protein>
    <recommendedName>
        <fullName evidence="11">CSC1/OSCA1-like 7TM region domain-containing protein</fullName>
    </recommendedName>
</protein>
<dbReference type="PANTHER" id="PTHR24270">
    <property type="entry name" value="LOW-DENSITY LIPOPROTEIN RECEPTOR-RELATED"/>
    <property type="match status" value="1"/>
</dbReference>
<feature type="transmembrane region" description="Helical" evidence="10">
    <location>
        <begin position="3324"/>
        <end position="3350"/>
    </location>
</feature>
<proteinExistence type="predicted"/>
<dbReference type="Pfam" id="PF02714">
    <property type="entry name" value="RSN1_7TM"/>
    <property type="match status" value="1"/>
</dbReference>
<feature type="transmembrane region" description="Helical" evidence="10">
    <location>
        <begin position="3271"/>
        <end position="3290"/>
    </location>
</feature>
<dbReference type="OrthoDB" id="414465at2759"/>
<feature type="transmembrane region" description="Helical" evidence="10">
    <location>
        <begin position="3521"/>
        <end position="3540"/>
    </location>
</feature>
<dbReference type="PROSITE" id="PS50068">
    <property type="entry name" value="LDLRA_2"/>
    <property type="match status" value="2"/>
</dbReference>
<dbReference type="InterPro" id="IPR003864">
    <property type="entry name" value="CSC1/OSCA1-like_7TM"/>
</dbReference>
<evidence type="ECO:0000256" key="10">
    <source>
        <dbReference type="SAM" id="Phobius"/>
    </source>
</evidence>
<feature type="coiled-coil region" evidence="8">
    <location>
        <begin position="338"/>
        <end position="365"/>
    </location>
</feature>
<dbReference type="InterPro" id="IPR023415">
    <property type="entry name" value="LDLR_class-A_CS"/>
</dbReference>
<keyword evidence="7" id="KW-1015">Disulfide bond</keyword>
<feature type="transmembrane region" description="Helical" evidence="10">
    <location>
        <begin position="3434"/>
        <end position="3456"/>
    </location>
</feature>
<dbReference type="PRINTS" id="PR00261">
    <property type="entry name" value="LDLRECEPTOR"/>
</dbReference>
<keyword evidence="5 10" id="KW-1133">Transmembrane helix</keyword>
<evidence type="ECO:0000256" key="3">
    <source>
        <dbReference type="ARBA" id="ARBA00022692"/>
    </source>
</evidence>
<evidence type="ECO:0000256" key="4">
    <source>
        <dbReference type="ARBA" id="ARBA00022737"/>
    </source>
</evidence>
<feature type="region of interest" description="Disordered" evidence="9">
    <location>
        <begin position="593"/>
        <end position="613"/>
    </location>
</feature>
<dbReference type="InterPro" id="IPR050685">
    <property type="entry name" value="LDLR"/>
</dbReference>
<feature type="compositionally biased region" description="Polar residues" evidence="9">
    <location>
        <begin position="11"/>
        <end position="29"/>
    </location>
</feature>
<evidence type="ECO:0000256" key="5">
    <source>
        <dbReference type="ARBA" id="ARBA00022989"/>
    </source>
</evidence>
<evidence type="ECO:0000256" key="6">
    <source>
        <dbReference type="ARBA" id="ARBA00023136"/>
    </source>
</evidence>
<name>A0A7J6MTQ7_PERCH</name>
<dbReference type="EMBL" id="JAAPAO010000054">
    <property type="protein sequence ID" value="KAF4674978.1"/>
    <property type="molecule type" value="Genomic_DNA"/>
</dbReference>
<keyword evidence="4" id="KW-0677">Repeat</keyword>
<feature type="transmembrane region" description="Helical" evidence="10">
    <location>
        <begin position="202"/>
        <end position="224"/>
    </location>
</feature>
<dbReference type="GO" id="GO:0016192">
    <property type="term" value="P:vesicle-mediated transport"/>
    <property type="evidence" value="ECO:0007669"/>
    <property type="project" value="UniProtKB-ARBA"/>
</dbReference>
<evidence type="ECO:0000256" key="9">
    <source>
        <dbReference type="SAM" id="MobiDB-lite"/>
    </source>
</evidence>